<feature type="transmembrane region" description="Helical" evidence="2">
    <location>
        <begin position="290"/>
        <end position="312"/>
    </location>
</feature>
<dbReference type="OrthoDB" id="1148329at2"/>
<keyword evidence="4" id="KW-1185">Reference proteome</keyword>
<evidence type="ECO:0000313" key="4">
    <source>
        <dbReference type="Proteomes" id="UP000031802"/>
    </source>
</evidence>
<keyword evidence="2" id="KW-0812">Transmembrane</keyword>
<feature type="compositionally biased region" description="Polar residues" evidence="1">
    <location>
        <begin position="419"/>
        <end position="435"/>
    </location>
</feature>
<feature type="region of interest" description="Disordered" evidence="1">
    <location>
        <begin position="414"/>
        <end position="466"/>
    </location>
</feature>
<accession>A0A0B8T772</accession>
<organism evidence="3 4">
    <name type="scientific">Sphingobacterium deserti</name>
    <dbReference type="NCBI Taxonomy" id="1229276"/>
    <lineage>
        <taxon>Bacteria</taxon>
        <taxon>Pseudomonadati</taxon>
        <taxon>Bacteroidota</taxon>
        <taxon>Sphingobacteriia</taxon>
        <taxon>Sphingobacteriales</taxon>
        <taxon>Sphingobacteriaceae</taxon>
        <taxon>Sphingobacterium</taxon>
    </lineage>
</organism>
<dbReference type="EMBL" id="JJMU01000049">
    <property type="protein sequence ID" value="KGE13505.1"/>
    <property type="molecule type" value="Genomic_DNA"/>
</dbReference>
<dbReference type="RefSeq" id="WP_131555272.1">
    <property type="nucleotide sequence ID" value="NZ_JJMU01000049.1"/>
</dbReference>
<comment type="caution">
    <text evidence="3">The sequence shown here is derived from an EMBL/GenBank/DDBJ whole genome shotgun (WGS) entry which is preliminary data.</text>
</comment>
<protein>
    <submittedName>
        <fullName evidence="3">Uncharacterized protein</fullName>
    </submittedName>
</protein>
<proteinExistence type="predicted"/>
<dbReference type="PATRIC" id="fig|1229276.3.peg.2775"/>
<gene>
    <name evidence="3" type="ORF">DI53_2693</name>
</gene>
<evidence type="ECO:0000256" key="2">
    <source>
        <dbReference type="SAM" id="Phobius"/>
    </source>
</evidence>
<feature type="compositionally biased region" description="Basic and acidic residues" evidence="1">
    <location>
        <begin position="455"/>
        <end position="466"/>
    </location>
</feature>
<keyword evidence="2" id="KW-0472">Membrane</keyword>
<sequence>MDTTQYRNKVNLVIERTLNGLDYDYVSAGLNRNELEKLQLSFDERNQVGQFNEGYCYSVKRTNQHVIYSVINTSMKDSANRKGFLAVRLIVKHNEYISSVMQYLLRITTQYINHIKDNSLNNQDYDLILEEAARSIKQNDGINPAIAPDKTIFYQFLNLTLDQSEAFNNPKLAYATKVYFLDEQSIHNEVVAKQFGFQSVEDLFAKIRKITFNNTTTNGLRVKINEQEISLSKDQFVLCRADDRIQYKLTFDTRYKEVSIFEGEVEVRPEEIILPHRSAKEPKRNSTAVIWAWIIGPLLGIAIGFWGIDFAVDWFGIENKQQQDDLVLEVEQADNFSFKIDTSKNNMLQLFFVDSLVSEYIFIYNGKAEGWKFYKSGGEKNAEQLTRTKLRAIFKEDSTRVERFRDHLIGWVPSEIPNEPTQKTQPDSRPATNIDNIALRTKTKLTTVRNSSRSTADDTARSAEKK</sequence>
<evidence type="ECO:0000313" key="3">
    <source>
        <dbReference type="EMBL" id="KGE13505.1"/>
    </source>
</evidence>
<dbReference type="STRING" id="1229276.DI53_2693"/>
<feature type="compositionally biased region" description="Polar residues" evidence="1">
    <location>
        <begin position="444"/>
        <end position="454"/>
    </location>
</feature>
<evidence type="ECO:0000256" key="1">
    <source>
        <dbReference type="SAM" id="MobiDB-lite"/>
    </source>
</evidence>
<name>A0A0B8T772_9SPHI</name>
<keyword evidence="2" id="KW-1133">Transmembrane helix</keyword>
<reference evidence="4" key="1">
    <citation type="submission" date="2014-04" db="EMBL/GenBank/DDBJ databases">
        <title>Whole-Genome optical mapping and complete genome sequence of Sphingobacterium deserti sp. nov., a new spaces isolated from desert in the west of China.</title>
        <authorList>
            <person name="Teng C."/>
            <person name="Zhou Z."/>
            <person name="Li X."/>
            <person name="Chen M."/>
            <person name="Lin M."/>
            <person name="Wang L."/>
            <person name="Su S."/>
            <person name="Zhang C."/>
            <person name="Zhang W."/>
        </authorList>
    </citation>
    <scope>NUCLEOTIDE SEQUENCE [LARGE SCALE GENOMIC DNA]</scope>
    <source>
        <strain evidence="4">ACCC05744</strain>
    </source>
</reference>
<reference evidence="3 4" key="2">
    <citation type="journal article" date="2015" name="PLoS ONE">
        <title>Whole-Genome Optical Mapping and Finished Genome Sequence of Sphingobacterium deserti sp. nov., a New Species Isolated from the Western Desert of China.</title>
        <authorList>
            <person name="Teng C."/>
            <person name="Zhou Z."/>
            <person name="Molnar I."/>
            <person name="Li X."/>
            <person name="Tang R."/>
            <person name="Chen M."/>
            <person name="Wang L."/>
            <person name="Su S."/>
            <person name="Zhang W."/>
            <person name="Lin M."/>
        </authorList>
    </citation>
    <scope>NUCLEOTIDE SEQUENCE [LARGE SCALE GENOMIC DNA]</scope>
    <source>
        <strain evidence="4">ACCC05744</strain>
    </source>
</reference>
<dbReference type="Proteomes" id="UP000031802">
    <property type="component" value="Unassembled WGS sequence"/>
</dbReference>
<dbReference type="AlphaFoldDB" id="A0A0B8T772"/>